<reference evidence="9" key="2">
    <citation type="submission" date="2017-05" db="EMBL/GenBank/DDBJ databases">
        <authorList>
            <consortium name="The Broad Institute Genomics Platform"/>
            <consortium name="The Broad Institute Genomic Center for Infectious Diseases"/>
            <person name="Earl A."/>
            <person name="Manson A."/>
            <person name="Schwartman J."/>
            <person name="Gilmore M."/>
            <person name="Abouelleil A."/>
            <person name="Cao P."/>
            <person name="Chapman S."/>
            <person name="Cusick C."/>
            <person name="Shea T."/>
            <person name="Young S."/>
            <person name="Neafsey D."/>
            <person name="Nusbaum C."/>
            <person name="Birren B."/>
        </authorList>
    </citation>
    <scope>NUCLEOTIDE SEQUENCE</scope>
    <source>
        <strain evidence="9">9D6_DIV0238</strain>
    </source>
</reference>
<evidence type="ECO:0000313" key="8">
    <source>
        <dbReference type="EMBL" id="OUZ28380.1"/>
    </source>
</evidence>
<dbReference type="RefSeq" id="WP_087642160.1">
    <property type="nucleotide sequence ID" value="NZ_CP147246.1"/>
</dbReference>
<dbReference type="Proteomes" id="UP000196151">
    <property type="component" value="Chromosome"/>
</dbReference>
<name>A0A200IVG1_9ENTE</name>
<keyword evidence="6" id="KW-1133">Transmembrane helix</keyword>
<keyword evidence="6" id="KW-0812">Transmembrane</keyword>
<dbReference type="SUPFAM" id="SSF53850">
    <property type="entry name" value="Periplasmic binding protein-like II"/>
    <property type="match status" value="1"/>
</dbReference>
<reference evidence="8" key="1">
    <citation type="submission" date="2017-05" db="EMBL/GenBank/DDBJ databases">
        <title>The Genome Sequence of Enterococcus sp. 9D6_DIV0238.</title>
        <authorList>
            <consortium name="The Broad Institute Genomics Platform"/>
            <consortium name="The Broad Institute Genomic Center for Infectious Diseases"/>
            <person name="Earl A."/>
            <person name="Manson A."/>
            <person name="Schwartman J."/>
            <person name="Gilmore M."/>
            <person name="Abouelleil A."/>
            <person name="Cao P."/>
            <person name="Chapman S."/>
            <person name="Cusick C."/>
            <person name="Shea T."/>
            <person name="Young S."/>
            <person name="Neafsey D."/>
            <person name="Nusbaum C."/>
            <person name="Birren B."/>
        </authorList>
    </citation>
    <scope>NUCLEOTIDE SEQUENCE [LARGE SCALE GENOMIC DNA]</scope>
    <source>
        <strain evidence="8">9D6_DIV0238</strain>
    </source>
</reference>
<dbReference type="EMBL" id="NIBQ01000004">
    <property type="protein sequence ID" value="OUZ28380.1"/>
    <property type="molecule type" value="Genomic_DNA"/>
</dbReference>
<evidence type="ECO:0000313" key="10">
    <source>
        <dbReference type="Proteomes" id="UP000196151"/>
    </source>
</evidence>
<evidence type="ECO:0000256" key="3">
    <source>
        <dbReference type="ARBA" id="ARBA00023125"/>
    </source>
</evidence>
<keyword evidence="3" id="KW-0238">DNA-binding</keyword>
<evidence type="ECO:0000259" key="7">
    <source>
        <dbReference type="PROSITE" id="PS50931"/>
    </source>
</evidence>
<dbReference type="Pfam" id="PF00126">
    <property type="entry name" value="HTH_1"/>
    <property type="match status" value="1"/>
</dbReference>
<keyword evidence="4" id="KW-0804">Transcription</keyword>
<dbReference type="PROSITE" id="PS50931">
    <property type="entry name" value="HTH_LYSR"/>
    <property type="match status" value="1"/>
</dbReference>
<feature type="domain" description="HTH lysR-type" evidence="7">
    <location>
        <begin position="1"/>
        <end position="59"/>
    </location>
</feature>
<dbReference type="PRINTS" id="PR00039">
    <property type="entry name" value="HTHLYSR"/>
</dbReference>
<proteinExistence type="inferred from homology"/>
<keyword evidence="6" id="KW-0472">Membrane</keyword>
<dbReference type="PANTHER" id="PTHR30419:SF8">
    <property type="entry name" value="NITROGEN ASSIMILATION TRANSCRIPTIONAL ACTIVATOR-RELATED"/>
    <property type="match status" value="1"/>
</dbReference>
<sequence length="298" mass="34533">MDIKQLKYFVTIVDSDNNLSAAAKKMHLSQPALSKMIKTFEEEENVELFIRKQGKLSALTAVGETFYEQAIEVIASYEEMMKQLEEKNQFLTGSITIGIPPLILSLVFANFLSQFILEHPEIRINIVEEGAYELKKMLLVNEIDLAILLQPTELANIEEHTLVEDELYAFMSINNAYAEKEWITWEQLAKEPLALFNDTFMIHHLVMSYFDKLNLKPMIKIQSGAWDLLLKMTFNTAFLTILPAPVKDFIQERDYKAVRIQHPLSWKVTVCRPKKKNYLNVEKFVLKSILEHFSKPNN</sequence>
<organism evidence="8">
    <name type="scientific">Candidatus Enterococcus dunnyi</name>
    <dbReference type="NCBI Taxonomy" id="1834192"/>
    <lineage>
        <taxon>Bacteria</taxon>
        <taxon>Bacillati</taxon>
        <taxon>Bacillota</taxon>
        <taxon>Bacilli</taxon>
        <taxon>Lactobacillales</taxon>
        <taxon>Enterococcaceae</taxon>
        <taxon>Enterococcus</taxon>
    </lineage>
</organism>
<keyword evidence="5" id="KW-0175">Coiled coil</keyword>
<dbReference type="OrthoDB" id="9803735at2"/>
<keyword evidence="2" id="KW-0805">Transcription regulation</keyword>
<comment type="similarity">
    <text evidence="1">Belongs to the LysR transcriptional regulatory family.</text>
</comment>
<dbReference type="EMBL" id="CP147246">
    <property type="protein sequence ID" value="WYJ94912.1"/>
    <property type="molecule type" value="Genomic_DNA"/>
</dbReference>
<evidence type="ECO:0000313" key="9">
    <source>
        <dbReference type="EMBL" id="WYJ94912.1"/>
    </source>
</evidence>
<dbReference type="GO" id="GO:0005829">
    <property type="term" value="C:cytosol"/>
    <property type="evidence" value="ECO:0007669"/>
    <property type="project" value="TreeGrafter"/>
</dbReference>
<dbReference type="Pfam" id="PF03466">
    <property type="entry name" value="LysR_substrate"/>
    <property type="match status" value="1"/>
</dbReference>
<dbReference type="InterPro" id="IPR036390">
    <property type="entry name" value="WH_DNA-bd_sf"/>
</dbReference>
<dbReference type="Gene3D" id="1.10.10.10">
    <property type="entry name" value="Winged helix-like DNA-binding domain superfamily/Winged helix DNA-binding domain"/>
    <property type="match status" value="1"/>
</dbReference>
<dbReference type="InterPro" id="IPR036388">
    <property type="entry name" value="WH-like_DNA-bd_sf"/>
</dbReference>
<feature type="coiled-coil region" evidence="5">
    <location>
        <begin position="67"/>
        <end position="94"/>
    </location>
</feature>
<keyword evidence="10" id="KW-1185">Reference proteome</keyword>
<dbReference type="InterPro" id="IPR000847">
    <property type="entry name" value="LysR_HTH_N"/>
</dbReference>
<evidence type="ECO:0000256" key="1">
    <source>
        <dbReference type="ARBA" id="ARBA00009437"/>
    </source>
</evidence>
<evidence type="ECO:0000256" key="4">
    <source>
        <dbReference type="ARBA" id="ARBA00023163"/>
    </source>
</evidence>
<dbReference type="GO" id="GO:0003700">
    <property type="term" value="F:DNA-binding transcription factor activity"/>
    <property type="evidence" value="ECO:0007669"/>
    <property type="project" value="InterPro"/>
</dbReference>
<dbReference type="GO" id="GO:0003677">
    <property type="term" value="F:DNA binding"/>
    <property type="evidence" value="ECO:0007669"/>
    <property type="project" value="UniProtKB-KW"/>
</dbReference>
<protein>
    <recommendedName>
        <fullName evidence="7">HTH lysR-type domain-containing protein</fullName>
    </recommendedName>
</protein>
<evidence type="ECO:0000256" key="2">
    <source>
        <dbReference type="ARBA" id="ARBA00023015"/>
    </source>
</evidence>
<dbReference type="InterPro" id="IPR050950">
    <property type="entry name" value="HTH-type_LysR_regulators"/>
</dbReference>
<dbReference type="AlphaFoldDB" id="A0A200IVG1"/>
<dbReference type="PANTHER" id="PTHR30419">
    <property type="entry name" value="HTH-TYPE TRANSCRIPTIONAL REGULATOR YBHD"/>
    <property type="match status" value="1"/>
</dbReference>
<accession>A0A200IVG1</accession>
<dbReference type="FunFam" id="1.10.10.10:FF:000001">
    <property type="entry name" value="LysR family transcriptional regulator"/>
    <property type="match status" value="1"/>
</dbReference>
<gene>
    <name evidence="9" type="ORF">A5889_002454</name>
    <name evidence="8" type="ORF">A5889_003135</name>
</gene>
<reference evidence="9" key="3">
    <citation type="submission" date="2024-03" db="EMBL/GenBank/DDBJ databases">
        <title>The Genome Sequence of Enterococcus sp. DIV0238c.</title>
        <authorList>
            <consortium name="The Broad Institute Genomics Platform"/>
            <consortium name="The Broad Institute Microbial Omics Core"/>
            <consortium name="The Broad Institute Genomic Center for Infectious Diseases"/>
            <person name="Earl A."/>
            <person name="Manson A."/>
            <person name="Gilmore M."/>
            <person name="Schwartman J."/>
            <person name="Shea T."/>
            <person name="Abouelleil A."/>
            <person name="Cao P."/>
            <person name="Chapman S."/>
            <person name="Cusick C."/>
            <person name="Young S."/>
            <person name="Neafsey D."/>
            <person name="Nusbaum C."/>
            <person name="Birren B."/>
        </authorList>
    </citation>
    <scope>NUCLEOTIDE SEQUENCE</scope>
    <source>
        <strain evidence="9">9D6_DIV0238</strain>
    </source>
</reference>
<dbReference type="InterPro" id="IPR005119">
    <property type="entry name" value="LysR_subst-bd"/>
</dbReference>
<dbReference type="SUPFAM" id="SSF46785">
    <property type="entry name" value="Winged helix' DNA-binding domain"/>
    <property type="match status" value="1"/>
</dbReference>
<evidence type="ECO:0000256" key="6">
    <source>
        <dbReference type="SAM" id="Phobius"/>
    </source>
</evidence>
<dbReference type="Gene3D" id="3.40.190.290">
    <property type="match status" value="1"/>
</dbReference>
<feature type="transmembrane region" description="Helical" evidence="6">
    <location>
        <begin position="90"/>
        <end position="112"/>
    </location>
</feature>
<evidence type="ECO:0000256" key="5">
    <source>
        <dbReference type="SAM" id="Coils"/>
    </source>
</evidence>